<evidence type="ECO:0000256" key="5">
    <source>
        <dbReference type="SAM" id="Phobius"/>
    </source>
</evidence>
<dbReference type="Gene3D" id="3.40.50.300">
    <property type="entry name" value="P-loop containing nucleotide triphosphate hydrolases"/>
    <property type="match status" value="2"/>
</dbReference>
<dbReference type="SMART" id="SM00382">
    <property type="entry name" value="AAA"/>
    <property type="match status" value="2"/>
</dbReference>
<feature type="transmembrane region" description="Helical" evidence="5">
    <location>
        <begin position="75"/>
        <end position="96"/>
    </location>
</feature>
<keyword evidence="3" id="KW-0067">ATP-binding</keyword>
<evidence type="ECO:0008006" key="10">
    <source>
        <dbReference type="Google" id="ProtNLM"/>
    </source>
</evidence>
<dbReference type="SUPFAM" id="SSF52540">
    <property type="entry name" value="P-loop containing nucleoside triphosphate hydrolases"/>
    <property type="match status" value="2"/>
</dbReference>
<dbReference type="InterPro" id="IPR019489">
    <property type="entry name" value="Clp_ATPase_C"/>
</dbReference>
<evidence type="ECO:0000313" key="9">
    <source>
        <dbReference type="Proteomes" id="UP000176493"/>
    </source>
</evidence>
<dbReference type="Pfam" id="PF17871">
    <property type="entry name" value="AAA_lid_9"/>
    <property type="match status" value="1"/>
</dbReference>
<dbReference type="GO" id="GO:0016887">
    <property type="term" value="F:ATP hydrolysis activity"/>
    <property type="evidence" value="ECO:0007669"/>
    <property type="project" value="InterPro"/>
</dbReference>
<evidence type="ECO:0000259" key="6">
    <source>
        <dbReference type="SMART" id="SM00382"/>
    </source>
</evidence>
<feature type="domain" description="AAA+ ATPase" evidence="6">
    <location>
        <begin position="292"/>
        <end position="435"/>
    </location>
</feature>
<dbReference type="InterPro" id="IPR050130">
    <property type="entry name" value="ClpA_ClpB"/>
</dbReference>
<dbReference type="CDD" id="cd19499">
    <property type="entry name" value="RecA-like_ClpB_Hsp104-like"/>
    <property type="match status" value="1"/>
</dbReference>
<dbReference type="InterPro" id="IPR003593">
    <property type="entry name" value="AAA+_ATPase"/>
</dbReference>
<keyword evidence="5" id="KW-1133">Transmembrane helix</keyword>
<keyword evidence="1" id="KW-0677">Repeat</keyword>
<dbReference type="PANTHER" id="PTHR11638">
    <property type="entry name" value="ATP-DEPENDENT CLP PROTEASE"/>
    <property type="match status" value="1"/>
</dbReference>
<evidence type="ECO:0000259" key="7">
    <source>
        <dbReference type="SMART" id="SM01086"/>
    </source>
</evidence>
<keyword evidence="2" id="KW-0547">Nucleotide-binding</keyword>
<evidence type="ECO:0000256" key="1">
    <source>
        <dbReference type="ARBA" id="ARBA00022737"/>
    </source>
</evidence>
<dbReference type="InterPro" id="IPR003959">
    <property type="entry name" value="ATPase_AAA_core"/>
</dbReference>
<protein>
    <recommendedName>
        <fullName evidence="10">Clp R domain-containing protein</fullName>
    </recommendedName>
</protein>
<reference evidence="8 9" key="1">
    <citation type="journal article" date="2016" name="Nat. Commun.">
        <title>Thousands of microbial genomes shed light on interconnected biogeochemical processes in an aquifer system.</title>
        <authorList>
            <person name="Anantharaman K."/>
            <person name="Brown C.T."/>
            <person name="Hug L.A."/>
            <person name="Sharon I."/>
            <person name="Castelle C.J."/>
            <person name="Probst A.J."/>
            <person name="Thomas B.C."/>
            <person name="Singh A."/>
            <person name="Wilkins M.J."/>
            <person name="Karaoz U."/>
            <person name="Brodie E.L."/>
            <person name="Williams K.H."/>
            <person name="Hubbard S.S."/>
            <person name="Banfield J.F."/>
        </authorList>
    </citation>
    <scope>NUCLEOTIDE SEQUENCE [LARGE SCALE GENOMIC DNA]</scope>
</reference>
<dbReference type="Pfam" id="PF07724">
    <property type="entry name" value="AAA_2"/>
    <property type="match status" value="1"/>
</dbReference>
<dbReference type="GO" id="GO:0005737">
    <property type="term" value="C:cytoplasm"/>
    <property type="evidence" value="ECO:0007669"/>
    <property type="project" value="TreeGrafter"/>
</dbReference>
<dbReference type="InterPro" id="IPR027417">
    <property type="entry name" value="P-loop_NTPase"/>
</dbReference>
<dbReference type="InterPro" id="IPR041546">
    <property type="entry name" value="ClpA/ClpB_AAA_lid"/>
</dbReference>
<dbReference type="Proteomes" id="UP000176493">
    <property type="component" value="Unassembled WGS sequence"/>
</dbReference>
<dbReference type="EMBL" id="MHRJ01000002">
    <property type="protein sequence ID" value="OHA23598.1"/>
    <property type="molecule type" value="Genomic_DNA"/>
</dbReference>
<feature type="domain" description="AAA+ ATPase" evidence="6">
    <location>
        <begin position="567"/>
        <end position="734"/>
    </location>
</feature>
<evidence type="ECO:0000313" key="8">
    <source>
        <dbReference type="EMBL" id="OHA23598.1"/>
    </source>
</evidence>
<dbReference type="GO" id="GO:0034605">
    <property type="term" value="P:cellular response to heat"/>
    <property type="evidence" value="ECO:0007669"/>
    <property type="project" value="TreeGrafter"/>
</dbReference>
<evidence type="ECO:0000256" key="2">
    <source>
        <dbReference type="ARBA" id="ARBA00022741"/>
    </source>
</evidence>
<dbReference type="PRINTS" id="PR00300">
    <property type="entry name" value="CLPPROTEASEA"/>
</dbReference>
<accession>A0A1G2MI98</accession>
<dbReference type="PANTHER" id="PTHR11638:SF18">
    <property type="entry name" value="HEAT SHOCK PROTEIN 104"/>
    <property type="match status" value="1"/>
</dbReference>
<evidence type="ECO:0000256" key="3">
    <source>
        <dbReference type="ARBA" id="ARBA00022840"/>
    </source>
</evidence>
<dbReference type="AlphaFoldDB" id="A0A1G2MI98"/>
<keyword evidence="4" id="KW-0143">Chaperone</keyword>
<name>A0A1G2MI98_9BACT</name>
<sequence length="828" mass="92228">MIYSKLQEAAIAYRGALQSEALISGHHLRVIEKTLRILFTLVLAAGIIFVVLRALPSVTETFPVFFAAADEFFPLFKSIFSIATALWLFAALWYGFFASSYFKDSVTTLPELRLHASILRYEVARVVTSGTNEPVLDFLVSRFGSACMLRLGLLSEDVISFIKERTRPATVFDIVLREESIGLGDFAEALLRYDEGLKHFLLSHKIETGDFVGAAEWVSRFESDRKENFRWWSKDALGRIPGIGKDWGYGEIIRLMRYAVPISRHPAFSSGSAGTFGKREAGEIERILSRGREANVMLVGEEGVPKLAPLSRLQRKISAGTVLPPLEHKQIFIFNGAPFVSALETKAAFETECAKLLSEAAHAGNIIFVFDDFEKFYEGAHSIGSNALSLIDPFLTSKSIQIVAIVERGAYRQVFESDAKVRERFERVLINEAGVSGSIPILEREAARAEAKYGVLFTYPAVRAVAESAERYFFEGVMPDKAIDLLLELVPKVKSLGKRIVQKDDVLDLVSKKTGIAVSEASGEERTRLLKLEEILHERIVGQEEAVKAISGALRRARSGISREDRPIGSFLFLGPTGVGKTETTKALAQAFFGDENSIIRLDMSEYHSDDALNRLIGTFEGGKAGVLASLLRERPYGVLLLDEFDKTNTEVHDLFLQILDEGFFTDVFGKRVNARNLMIIATSNAGSDLIWKMSQEKKPLNKDVIISEIINRAIFKPELLNRFDGVILFHPLHDEHLRLIARLQLKRLGERLKEKGLELIVTDPLVEYLVSAGQDPKFGARPMNRAIQEKVEQVIAEKMLRGEIAAGSLVELSETDLVIPTSIPDRS</sequence>
<organism evidence="8 9">
    <name type="scientific">Candidatus Taylorbacteria bacterium RIFCSPHIGHO2_02_49_25</name>
    <dbReference type="NCBI Taxonomy" id="1802305"/>
    <lineage>
        <taxon>Bacteria</taxon>
        <taxon>Candidatus Tayloriibacteriota</taxon>
    </lineage>
</organism>
<gene>
    <name evidence="8" type="ORF">A2W52_02730</name>
</gene>
<keyword evidence="5" id="KW-0812">Transmembrane</keyword>
<dbReference type="SMART" id="SM01086">
    <property type="entry name" value="ClpB_D2-small"/>
    <property type="match status" value="1"/>
</dbReference>
<keyword evidence="5" id="KW-0472">Membrane</keyword>
<evidence type="ECO:0000256" key="4">
    <source>
        <dbReference type="ARBA" id="ARBA00023186"/>
    </source>
</evidence>
<feature type="domain" description="Clp ATPase C-terminal" evidence="7">
    <location>
        <begin position="733"/>
        <end position="820"/>
    </location>
</feature>
<dbReference type="Pfam" id="PF10431">
    <property type="entry name" value="ClpB_D2-small"/>
    <property type="match status" value="1"/>
</dbReference>
<comment type="caution">
    <text evidence="8">The sequence shown here is derived from an EMBL/GenBank/DDBJ whole genome shotgun (WGS) entry which is preliminary data.</text>
</comment>
<proteinExistence type="predicted"/>
<feature type="transmembrane region" description="Helical" evidence="5">
    <location>
        <begin position="37"/>
        <end position="55"/>
    </location>
</feature>
<dbReference type="Gene3D" id="1.10.8.60">
    <property type="match status" value="2"/>
</dbReference>
<dbReference type="GO" id="GO:0005524">
    <property type="term" value="F:ATP binding"/>
    <property type="evidence" value="ECO:0007669"/>
    <property type="project" value="UniProtKB-KW"/>
</dbReference>
<dbReference type="InterPro" id="IPR001270">
    <property type="entry name" value="ClpA/B"/>
</dbReference>